<evidence type="ECO:0000256" key="36">
    <source>
        <dbReference type="ARBA" id="ARBA00049019"/>
    </source>
</evidence>
<comment type="catalytic activity">
    <reaction evidence="35">
        <text>3-oxotetradecanoyl-[ACP] + NADPH + H(+) = (3R)-hydroxytetradecanoyl-[ACP] + NADP(+)</text>
        <dbReference type="Rhea" id="RHEA:41888"/>
        <dbReference type="Rhea" id="RHEA-COMP:9645"/>
        <dbReference type="Rhea" id="RHEA-COMP:9646"/>
        <dbReference type="ChEBI" id="CHEBI:15378"/>
        <dbReference type="ChEBI" id="CHEBI:57783"/>
        <dbReference type="ChEBI" id="CHEBI:58349"/>
        <dbReference type="ChEBI" id="CHEBI:78473"/>
        <dbReference type="ChEBI" id="CHEBI:78474"/>
    </reaction>
    <physiologicalReaction direction="left-to-right" evidence="35">
        <dbReference type="Rhea" id="RHEA:41889"/>
    </physiologicalReaction>
</comment>
<dbReference type="InterPro" id="IPR014043">
    <property type="entry name" value="Acyl_transferase_dom"/>
</dbReference>
<dbReference type="InterPro" id="IPR050091">
    <property type="entry name" value="PKS_NRPS_Biosynth_Enz"/>
</dbReference>
<evidence type="ECO:0000256" key="11">
    <source>
        <dbReference type="ARBA" id="ARBA00023399"/>
    </source>
</evidence>
<evidence type="ECO:0000256" key="26">
    <source>
        <dbReference type="ARBA" id="ARBA00048051"/>
    </source>
</evidence>
<comment type="catalytic activity">
    <reaction evidence="38">
        <text>(2E)-tetradecenoyl-[ACP] + NADPH + H(+) = tetradecanoyl-[ACP] + NADP(+)</text>
        <dbReference type="Rhea" id="RHEA:41896"/>
        <dbReference type="Rhea" id="RHEA-COMP:9647"/>
        <dbReference type="Rhea" id="RHEA-COMP:9648"/>
        <dbReference type="ChEBI" id="CHEBI:15378"/>
        <dbReference type="ChEBI" id="CHEBI:57783"/>
        <dbReference type="ChEBI" id="CHEBI:58349"/>
        <dbReference type="ChEBI" id="CHEBI:78475"/>
        <dbReference type="ChEBI" id="CHEBI:78477"/>
    </reaction>
    <physiologicalReaction direction="left-to-right" evidence="38">
        <dbReference type="Rhea" id="RHEA:41897"/>
    </physiologicalReaction>
</comment>
<comment type="catalytic activity">
    <reaction evidence="6">
        <text>(3R)-hydroxydodecanoyl-[ACP] = (2E)-dodecenoyl-[ACP] + H2O</text>
        <dbReference type="Rhea" id="RHEA:41876"/>
        <dbReference type="Rhea" id="RHEA-COMP:9642"/>
        <dbReference type="Rhea" id="RHEA-COMP:9643"/>
        <dbReference type="ChEBI" id="CHEBI:15377"/>
        <dbReference type="ChEBI" id="CHEBI:78470"/>
        <dbReference type="ChEBI" id="CHEBI:78472"/>
    </reaction>
    <physiologicalReaction direction="left-to-right" evidence="6">
        <dbReference type="Rhea" id="RHEA:41877"/>
    </physiologicalReaction>
</comment>
<keyword evidence="3" id="KW-0663">Pyridoxal phosphate</keyword>
<evidence type="ECO:0000256" key="4">
    <source>
        <dbReference type="ARBA" id="ARBA00022990"/>
    </source>
</evidence>
<dbReference type="GeneID" id="117651001"/>
<dbReference type="InterPro" id="IPR049391">
    <property type="entry name" value="FAS_pseudo-KR"/>
</dbReference>
<dbReference type="SUPFAM" id="SSF53901">
    <property type="entry name" value="Thiolase-like"/>
    <property type="match status" value="1"/>
</dbReference>
<dbReference type="GO" id="GO:0016297">
    <property type="term" value="F:fatty acyl-[ACP] hydrolase activity"/>
    <property type="evidence" value="ECO:0007669"/>
    <property type="project" value="UniProtKB-EC"/>
</dbReference>
<evidence type="ECO:0000256" key="12">
    <source>
        <dbReference type="ARBA" id="ARBA00023401"/>
    </source>
</evidence>
<comment type="catalytic activity">
    <reaction evidence="5">
        <text>(3R)-hydroxyoctanoyl-[ACP] = (2E)-octenoyl-[ACP] + H2O</text>
        <dbReference type="Rhea" id="RHEA:41844"/>
        <dbReference type="Rhea" id="RHEA-COMP:9634"/>
        <dbReference type="Rhea" id="RHEA-COMP:9635"/>
        <dbReference type="ChEBI" id="CHEBI:15377"/>
        <dbReference type="ChEBI" id="CHEBI:78461"/>
        <dbReference type="ChEBI" id="CHEBI:78462"/>
    </reaction>
    <physiologicalReaction direction="left-to-right" evidence="5">
        <dbReference type="Rhea" id="RHEA:41845"/>
    </physiologicalReaction>
</comment>
<comment type="catalytic activity">
    <reaction evidence="36">
        <text>(2E)-octadecenoyl-[ACP] + NADPH + H(+) = octadecanoyl-[ACP] + NADP(+)</text>
        <dbReference type="Rhea" id="RHEA:41928"/>
        <dbReference type="Rhea" id="RHEA-COMP:9655"/>
        <dbReference type="Rhea" id="RHEA-COMP:9656"/>
        <dbReference type="ChEBI" id="CHEBI:15378"/>
        <dbReference type="ChEBI" id="CHEBI:57783"/>
        <dbReference type="ChEBI" id="CHEBI:58349"/>
        <dbReference type="ChEBI" id="CHEBI:78489"/>
        <dbReference type="ChEBI" id="CHEBI:78495"/>
    </reaction>
    <physiologicalReaction direction="left-to-right" evidence="36">
        <dbReference type="Rhea" id="RHEA:41929"/>
    </physiologicalReaction>
</comment>
<comment type="catalytic activity">
    <reaction evidence="41">
        <text>3-oxooctanoyl-[ACP] + NADPH + H(+) = (3R)-hydroxyoctanoyl-[ACP] + NADP(+)</text>
        <dbReference type="Rhea" id="RHEA:41840"/>
        <dbReference type="Rhea" id="RHEA-COMP:9633"/>
        <dbReference type="Rhea" id="RHEA-COMP:9634"/>
        <dbReference type="ChEBI" id="CHEBI:15378"/>
        <dbReference type="ChEBI" id="CHEBI:57783"/>
        <dbReference type="ChEBI" id="CHEBI:58349"/>
        <dbReference type="ChEBI" id="CHEBI:78460"/>
        <dbReference type="ChEBI" id="CHEBI:78461"/>
    </reaction>
    <physiologicalReaction direction="left-to-right" evidence="41">
        <dbReference type="Rhea" id="RHEA:41841"/>
    </physiologicalReaction>
</comment>
<evidence type="ECO:0000256" key="25">
    <source>
        <dbReference type="ARBA" id="ARBA00047961"/>
    </source>
</evidence>
<dbReference type="InterPro" id="IPR014031">
    <property type="entry name" value="Ketoacyl_synth_C"/>
</dbReference>
<evidence type="ECO:0000256" key="23">
    <source>
        <dbReference type="ARBA" id="ARBA00047897"/>
    </source>
</evidence>
<evidence type="ECO:0000259" key="45">
    <source>
        <dbReference type="PROSITE" id="PS52004"/>
    </source>
</evidence>
<dbReference type="Gene3D" id="3.30.70.3290">
    <property type="match status" value="1"/>
</dbReference>
<dbReference type="UniPathway" id="UPA00094"/>
<dbReference type="CDD" id="cd00833">
    <property type="entry name" value="PKS"/>
    <property type="match status" value="1"/>
</dbReference>
<dbReference type="OrthoDB" id="329835at2759"/>
<comment type="function">
    <text evidence="14">Fatty acid synthetase is a multifunctional enzyme that catalyzes the de novo biosynthesis of long-chain saturated fatty acids starting from acetyl-CoA and malonyl-CoA in the presence of NADPH. This multifunctional protein contains 7 catalytic activities and a site for the binding of the prosthetic group 4'-phosphopantetheine of the acyl carrier protein ([ACP]) domain.</text>
</comment>
<dbReference type="InterPro" id="IPR029058">
    <property type="entry name" value="AB_hydrolase_fold"/>
</dbReference>
<dbReference type="SMART" id="SM00825">
    <property type="entry name" value="PKS_KS"/>
    <property type="match status" value="1"/>
</dbReference>
<dbReference type="Pfam" id="PF00109">
    <property type="entry name" value="ketoacyl-synt"/>
    <property type="match status" value="1"/>
</dbReference>
<keyword evidence="46" id="KW-1185">Reference proteome</keyword>
<comment type="catalytic activity">
    <reaction evidence="42">
        <text>butanoyl-[ACP] + malonyl-[ACP] + H(+) = 3-oxohexanoyl-[ACP] + holo-[ACP] + CO2</text>
        <dbReference type="Rhea" id="RHEA:41820"/>
        <dbReference type="Rhea" id="RHEA-COMP:9623"/>
        <dbReference type="Rhea" id="RHEA-COMP:9628"/>
        <dbReference type="Rhea" id="RHEA-COMP:9629"/>
        <dbReference type="Rhea" id="RHEA-COMP:9685"/>
        <dbReference type="ChEBI" id="CHEBI:15378"/>
        <dbReference type="ChEBI" id="CHEBI:16526"/>
        <dbReference type="ChEBI" id="CHEBI:64479"/>
        <dbReference type="ChEBI" id="CHEBI:78449"/>
        <dbReference type="ChEBI" id="CHEBI:78454"/>
        <dbReference type="ChEBI" id="CHEBI:78456"/>
    </reaction>
    <physiologicalReaction direction="left-to-right" evidence="42">
        <dbReference type="Rhea" id="RHEA:41821"/>
    </physiologicalReaction>
</comment>
<dbReference type="GO" id="GO:0006633">
    <property type="term" value="P:fatty acid biosynthetic process"/>
    <property type="evidence" value="ECO:0007669"/>
    <property type="project" value="UniProtKB-UniPathway"/>
</dbReference>
<dbReference type="Pfam" id="PF02801">
    <property type="entry name" value="Ketoacyl-synt_C"/>
    <property type="match status" value="1"/>
</dbReference>
<dbReference type="SMART" id="SM00827">
    <property type="entry name" value="PKS_AT"/>
    <property type="match status" value="1"/>
</dbReference>
<dbReference type="SUPFAM" id="SSF51735">
    <property type="entry name" value="NAD(P)-binding Rossmann-fold domains"/>
    <property type="match status" value="1"/>
</dbReference>
<evidence type="ECO:0000256" key="6">
    <source>
        <dbReference type="ARBA" id="ARBA00023351"/>
    </source>
</evidence>
<sequence>MQAMQDEVVISGVGGHFPECDNLQEYREKLLQNLHLISDGAGELQPRYTAESAPPDPSATITKENIKSGKMRYGDKFDNTFFGMHSRLAAATDSITRHVLESTLEAVIDAGYSPKDLHGTNTAVFMGYHCSESESNFIRESADGFGIMGLNSAMTANRVSYWLDLKGTSFTHNTQLVSGMQGLDMAFRALKKGECDRAIVGAASLSYLAELATHYQDLGWLSASGICKPFDEAADGGVRSEAVVVLVLERGRTARRVYAEVVHTASALYAEVSRSELPDIERRVLSHLLSTFYNDCGVNPDHIAYLEADGWGVGGVDVAELGALDDVIARRRTRPLPIGSVKGNIGQTEAASGLASVCKVLVALESGTIPATLNHVRPNPKIASISQGRIKVVTDNTPLAPGMVAVNNLGLGGIVGHVLLRPNPREKKALSPPPAATAAGEDPMPKLLLLSGRTPEGLEDVMKLAESNASDPEYVHLVHGAFSSHIFGHMYRGFSVVPKADEARPAQIKFYTGQKRPVWFVYSGMGSQWAGMGADLMRIPVFAAALERCHNALVPLGLDLKHIVCTKDPKIFDNILHSFVGIAAVQIGLTDVLRAVGVEPDGMIGHSVGELGCAYADGCITVEQMMLAAHARGQASNETDLIPGMMAAVGLGYKDVKAMVPEAIEVACHNSATSCTLSGPAADMHAFVSQLKDKGIFARAVNVSNIAYHSRYIQPAAPRLLELLKGVILEPKKRSSRWISTSVLPARAGDHDAQYATPQYFTNNLLSSVYFEEGCDQVDKDALAIEIAPHGLLQAILKRSLDKDAVNVALTKRDVPGTGLVLEALGNLYMEGLNPDVAKLYPPVTTPVSRDTTPLSPLATWDHRDTWPVAFLKAPAEGGPRTEMHLPMALATAEFTHLTDCTWNGHALLSPATCLSLVLSIVSSYAPEGCPIVLENVVFYESEVVPEEGVTKFYVLVQRGSGRFEVSVEDRVACTGRSAVISEQDERPLGPPAAVPTEDRTQCDGDDVYEELGRRGLLCRGPYRSLAALQRGERAVLGTASCREDDEECGLEMVRTLQLETLFQLVALQQSEGRHELHVPKRIQKIVIDPAQVLPAGSQDALHYDLQRRSISLCSPRGRVDVVQVDTQTVPLPATFLPILVQTRAFLAYEEGAAKDLEHLCALALQVAALQVRSPMQVAAVPAPGRSALHDAVARAARQQLPDLHVRVASVADVGDSAALVLSDAAGLRAALDAVRRQRGLLLAELPPGFSPPAELRLLLSVEQDRRRYALLKHAVVVNLDSEVLHVEGELPLERLSLCQAAEVYLVFRGVAQQALPDIVRTLAAAPGGSRAQCVFVQDAAAPPFALDAPLYAAQLRLGLRINMLQGGRWGWVHRQHLANLSAAAEGAEGAAGGPRMQRTRQLHMDTLQLKCLGLNPYSDVAEDGRTAVGLLDYTGVRADGVRVMGVCTSSAGPLQPDAILEWPVPPGWSDEAASTVPLVYATAAFAVYEQLLVRRGERALVVDGASALGNAAIALLLRAGCRVVATVKDRREEANLRVQFPSASLDTVVGSSKDFARELACRFGAKACVDVALSQGGGDAFRSVLSLMKMYGRVLHVGAGLADVGGSVGLSTFILSTSAYSLAWDWPLKAREDTKRRVHEAVRAAIKDGTVQPLPFHTAPPHSLAGSQRRVAEGAGKVVLALSSRADSRSTPLLDAGRSCLVIGPAAKAVSLAEWLLSIGARDVSLAPSTAVRAASAWVSRRLGQLAVHYSATVRALQPADPQQLVKAAAQQSPLGLVLALEQPAARVRALDVATRAPRCTLAVLAEGAHDLSALIEVVRCRKENGLPGVLVSIGDLSADVRTVPLAEALRCARDPVVHTVEVMQIAADAGQAGREDGGGALSDLLPDSVQALRRLGQSLQRDVAMRVLPSLIGGPKDRRNKEVPPVFLVAGLGDSPTSELSSVARYMYATAVVVSPPRSASSVEEAAAAVVEAVARVQPSGPYTLAGRGWGGCVALEAARVLAQSRDSYVTAFLLDASTNAMQAAIKPLQNQPSGLPTALLKYLLKLDREAEERVYRASPWPAQIREALGHDDAVLEAALDCVLRRVQGLIDYQPAHRGPVDPKVAVTLISSQPYHLQSPTITEVVSEVHSHALLPSMEDALAVPRQAGTAISAGVHVGLSNMRERRSLASLSVNF</sequence>
<comment type="catalytic activity">
    <reaction evidence="20">
        <text>(2E)-butenoyl-[ACP] + NADPH + H(+) = butanoyl-[ACP] + NADP(+)</text>
        <dbReference type="Rhea" id="RHEA:41812"/>
        <dbReference type="Rhea" id="RHEA-COMP:9627"/>
        <dbReference type="Rhea" id="RHEA-COMP:9628"/>
        <dbReference type="ChEBI" id="CHEBI:15378"/>
        <dbReference type="ChEBI" id="CHEBI:57783"/>
        <dbReference type="ChEBI" id="CHEBI:58349"/>
        <dbReference type="ChEBI" id="CHEBI:78453"/>
        <dbReference type="ChEBI" id="CHEBI:78454"/>
    </reaction>
    <physiologicalReaction direction="left-to-right" evidence="20">
        <dbReference type="Rhea" id="RHEA:41813"/>
    </physiologicalReaction>
</comment>
<dbReference type="InterPro" id="IPR014030">
    <property type="entry name" value="Ketoacyl_synth_N"/>
</dbReference>
<comment type="catalytic activity">
    <reaction evidence="21">
        <text>dodecanoyl-[ACP] + malonyl-[ACP] + H(+) = 3-oxotetradecanoyl-[ACP] + holo-[ACP] + CO2</text>
        <dbReference type="Rhea" id="RHEA:41884"/>
        <dbReference type="Rhea" id="RHEA-COMP:9623"/>
        <dbReference type="Rhea" id="RHEA-COMP:9644"/>
        <dbReference type="Rhea" id="RHEA-COMP:9645"/>
        <dbReference type="Rhea" id="RHEA-COMP:9685"/>
        <dbReference type="ChEBI" id="CHEBI:15378"/>
        <dbReference type="ChEBI" id="CHEBI:16526"/>
        <dbReference type="ChEBI" id="CHEBI:64479"/>
        <dbReference type="ChEBI" id="CHEBI:65264"/>
        <dbReference type="ChEBI" id="CHEBI:78449"/>
        <dbReference type="ChEBI" id="CHEBI:78473"/>
    </reaction>
    <physiologicalReaction direction="left-to-right" evidence="21">
        <dbReference type="Rhea" id="RHEA:41885"/>
    </physiologicalReaction>
</comment>
<evidence type="ECO:0000256" key="40">
    <source>
        <dbReference type="ARBA" id="ARBA00049414"/>
    </source>
</evidence>
<comment type="catalytic activity">
    <reaction evidence="43">
        <text>(2E)-decenoyl-[ACP] + NADPH + H(+) = decanoyl-[ACP] + NADP(+)</text>
        <dbReference type="Rhea" id="RHEA:41864"/>
        <dbReference type="Rhea" id="RHEA-COMP:9639"/>
        <dbReference type="Rhea" id="RHEA-COMP:9640"/>
        <dbReference type="ChEBI" id="CHEBI:15378"/>
        <dbReference type="ChEBI" id="CHEBI:57783"/>
        <dbReference type="ChEBI" id="CHEBI:58349"/>
        <dbReference type="ChEBI" id="CHEBI:78467"/>
        <dbReference type="ChEBI" id="CHEBI:78468"/>
    </reaction>
    <physiologicalReaction direction="left-to-right" evidence="43">
        <dbReference type="Rhea" id="RHEA:41865"/>
    </physiologicalReaction>
</comment>
<dbReference type="GO" id="GO:0019171">
    <property type="term" value="F:(3R)-hydroxyacyl-[acyl-carrier-protein] dehydratase activity"/>
    <property type="evidence" value="ECO:0007669"/>
    <property type="project" value="UniProtKB-EC"/>
</dbReference>
<comment type="catalytic activity">
    <reaction evidence="37">
        <text>decanoyl-[ACP] + malonyl-[ACP] + H(+) = 3-oxododecanoyl-[ACP] + holo-[ACP] + CO2</text>
        <dbReference type="Rhea" id="RHEA:41868"/>
        <dbReference type="Rhea" id="RHEA-COMP:9623"/>
        <dbReference type="Rhea" id="RHEA-COMP:9640"/>
        <dbReference type="Rhea" id="RHEA-COMP:9641"/>
        <dbReference type="Rhea" id="RHEA-COMP:9685"/>
        <dbReference type="ChEBI" id="CHEBI:15378"/>
        <dbReference type="ChEBI" id="CHEBI:16526"/>
        <dbReference type="ChEBI" id="CHEBI:64479"/>
        <dbReference type="ChEBI" id="CHEBI:78449"/>
        <dbReference type="ChEBI" id="CHEBI:78468"/>
        <dbReference type="ChEBI" id="CHEBI:78469"/>
    </reaction>
    <physiologicalReaction direction="left-to-right" evidence="37">
        <dbReference type="Rhea" id="RHEA:41869"/>
    </physiologicalReaction>
</comment>
<dbReference type="Pfam" id="PF00698">
    <property type="entry name" value="Acyl_transf_1"/>
    <property type="match status" value="1"/>
</dbReference>
<feature type="domain" description="Ketosynthase family 3 (KS3)" evidence="45">
    <location>
        <begin position="5"/>
        <end position="422"/>
    </location>
</feature>
<dbReference type="Gene3D" id="3.40.47.10">
    <property type="match status" value="1"/>
</dbReference>
<comment type="catalytic activity">
    <reaction evidence="9">
        <text>a (3R)-hydroxyacyl-[ACP] = a (2E)-enoyl-[ACP] + H2O</text>
        <dbReference type="Rhea" id="RHEA:13097"/>
        <dbReference type="Rhea" id="RHEA-COMP:9925"/>
        <dbReference type="Rhea" id="RHEA-COMP:9945"/>
        <dbReference type="ChEBI" id="CHEBI:15377"/>
        <dbReference type="ChEBI" id="CHEBI:78784"/>
        <dbReference type="ChEBI" id="CHEBI:78827"/>
        <dbReference type="EC" id="4.2.1.59"/>
    </reaction>
    <physiologicalReaction direction="left-to-right" evidence="9">
        <dbReference type="Rhea" id="RHEA:13098"/>
    </physiologicalReaction>
</comment>
<comment type="catalytic activity">
    <reaction evidence="44">
        <text>octanoyl-[ACP] + malonyl-[ACP] + H(+) = 3-oxodecanoyl-[ACP] + holo-[ACP] + CO2</text>
        <dbReference type="Rhea" id="RHEA:41852"/>
        <dbReference type="Rhea" id="RHEA-COMP:9623"/>
        <dbReference type="Rhea" id="RHEA-COMP:9636"/>
        <dbReference type="Rhea" id="RHEA-COMP:9637"/>
        <dbReference type="Rhea" id="RHEA-COMP:9685"/>
        <dbReference type="ChEBI" id="CHEBI:15378"/>
        <dbReference type="ChEBI" id="CHEBI:16526"/>
        <dbReference type="ChEBI" id="CHEBI:64479"/>
        <dbReference type="ChEBI" id="CHEBI:78449"/>
        <dbReference type="ChEBI" id="CHEBI:78463"/>
        <dbReference type="ChEBI" id="CHEBI:78464"/>
    </reaction>
    <physiologicalReaction direction="left-to-right" evidence="44">
        <dbReference type="Rhea" id="RHEA:41853"/>
    </physiologicalReaction>
</comment>
<comment type="catalytic activity">
    <reaction evidence="15">
        <text>3-oxooctadecanoyl-[ACP] + NADPH + H(+) = (3R)-hydroxyoctadecanoyl-[ACP] + NADP(+)</text>
        <dbReference type="Rhea" id="RHEA:41920"/>
        <dbReference type="Rhea" id="RHEA-COMP:9653"/>
        <dbReference type="Rhea" id="RHEA-COMP:9654"/>
        <dbReference type="ChEBI" id="CHEBI:15378"/>
        <dbReference type="ChEBI" id="CHEBI:57783"/>
        <dbReference type="ChEBI" id="CHEBI:58349"/>
        <dbReference type="ChEBI" id="CHEBI:78487"/>
        <dbReference type="ChEBI" id="CHEBI:78488"/>
    </reaction>
    <physiologicalReaction direction="left-to-right" evidence="15">
        <dbReference type="Rhea" id="RHEA:41921"/>
    </physiologicalReaction>
</comment>
<name>A0A6P8ZYQ4_THRPL</name>
<gene>
    <name evidence="47" type="primary">LOC117651001</name>
</gene>
<comment type="catalytic activity">
    <reaction evidence="17">
        <text>a (3R)-hydroxyacyl-[ACP] + NADP(+) = a 3-oxoacyl-[ACP] + NADPH + H(+)</text>
        <dbReference type="Rhea" id="RHEA:17397"/>
        <dbReference type="Rhea" id="RHEA-COMP:9916"/>
        <dbReference type="Rhea" id="RHEA-COMP:9945"/>
        <dbReference type="ChEBI" id="CHEBI:15378"/>
        <dbReference type="ChEBI" id="CHEBI:57783"/>
        <dbReference type="ChEBI" id="CHEBI:58349"/>
        <dbReference type="ChEBI" id="CHEBI:78776"/>
        <dbReference type="ChEBI" id="CHEBI:78827"/>
        <dbReference type="EC" id="1.1.1.100"/>
    </reaction>
    <physiologicalReaction direction="right-to-left" evidence="17">
        <dbReference type="Rhea" id="RHEA:17399"/>
    </physiologicalReaction>
</comment>
<comment type="catalytic activity">
    <reaction evidence="12">
        <text>(3R)-hydroxyhexadecanoyl-[ACP] = (2E)-hexadecenoyl-[ACP] + H2O</text>
        <dbReference type="Rhea" id="RHEA:41908"/>
        <dbReference type="Rhea" id="RHEA-COMP:9650"/>
        <dbReference type="Rhea" id="RHEA-COMP:9651"/>
        <dbReference type="ChEBI" id="CHEBI:15377"/>
        <dbReference type="ChEBI" id="CHEBI:78480"/>
        <dbReference type="ChEBI" id="CHEBI:78481"/>
    </reaction>
    <physiologicalReaction direction="left-to-right" evidence="12">
        <dbReference type="Rhea" id="RHEA:41909"/>
    </physiologicalReaction>
</comment>
<comment type="pathway">
    <text evidence="1">Lipid metabolism.</text>
</comment>
<evidence type="ECO:0000256" key="7">
    <source>
        <dbReference type="ARBA" id="ARBA00023373"/>
    </source>
</evidence>
<comment type="catalytic activity">
    <reaction evidence="30">
        <text>a fatty acyl-[ACP] + malonyl-[ACP] + H(+) = a 3-oxoacyl-[ACP] + holo-[ACP] + CO2</text>
        <dbReference type="Rhea" id="RHEA:22836"/>
        <dbReference type="Rhea" id="RHEA-COMP:9623"/>
        <dbReference type="Rhea" id="RHEA-COMP:9685"/>
        <dbReference type="Rhea" id="RHEA-COMP:9916"/>
        <dbReference type="Rhea" id="RHEA-COMP:14125"/>
        <dbReference type="ChEBI" id="CHEBI:15378"/>
        <dbReference type="ChEBI" id="CHEBI:16526"/>
        <dbReference type="ChEBI" id="CHEBI:64479"/>
        <dbReference type="ChEBI" id="CHEBI:78449"/>
        <dbReference type="ChEBI" id="CHEBI:78776"/>
        <dbReference type="ChEBI" id="CHEBI:138651"/>
        <dbReference type="EC" id="2.3.1.41"/>
    </reaction>
    <physiologicalReaction direction="left-to-right" evidence="30">
        <dbReference type="Rhea" id="RHEA:22837"/>
    </physiologicalReaction>
</comment>
<evidence type="ECO:0000256" key="44">
    <source>
        <dbReference type="ARBA" id="ARBA00049533"/>
    </source>
</evidence>
<comment type="catalytic activity">
    <reaction evidence="16">
        <text>hexanoyl-[ACP] + malonyl-[ACP] + H(+) = 3-oxooctanoyl-[ACP] + holo-[ACP] + CO2</text>
        <dbReference type="Rhea" id="RHEA:41836"/>
        <dbReference type="Rhea" id="RHEA-COMP:9623"/>
        <dbReference type="Rhea" id="RHEA-COMP:9632"/>
        <dbReference type="Rhea" id="RHEA-COMP:9633"/>
        <dbReference type="Rhea" id="RHEA-COMP:9685"/>
        <dbReference type="ChEBI" id="CHEBI:15378"/>
        <dbReference type="ChEBI" id="CHEBI:16526"/>
        <dbReference type="ChEBI" id="CHEBI:64479"/>
        <dbReference type="ChEBI" id="CHEBI:78449"/>
        <dbReference type="ChEBI" id="CHEBI:78459"/>
        <dbReference type="ChEBI" id="CHEBI:78460"/>
    </reaction>
    <physiologicalReaction direction="left-to-right" evidence="16">
        <dbReference type="Rhea" id="RHEA:41837"/>
    </physiologicalReaction>
</comment>
<dbReference type="GO" id="GO:0004313">
    <property type="term" value="F:[acyl-carrier-protein] S-acetyltransferase activity"/>
    <property type="evidence" value="ECO:0007669"/>
    <property type="project" value="UniProtKB-EC"/>
</dbReference>
<organism evidence="47">
    <name type="scientific">Thrips palmi</name>
    <name type="common">Melon thrips</name>
    <dbReference type="NCBI Taxonomy" id="161013"/>
    <lineage>
        <taxon>Eukaryota</taxon>
        <taxon>Metazoa</taxon>
        <taxon>Ecdysozoa</taxon>
        <taxon>Arthropoda</taxon>
        <taxon>Hexapoda</taxon>
        <taxon>Insecta</taxon>
        <taxon>Pterygota</taxon>
        <taxon>Neoptera</taxon>
        <taxon>Paraneoptera</taxon>
        <taxon>Thysanoptera</taxon>
        <taxon>Terebrantia</taxon>
        <taxon>Thripoidea</taxon>
        <taxon>Thripidae</taxon>
        <taxon>Thrips</taxon>
    </lineage>
</organism>
<accession>A0A6P8ZYQ4</accession>
<evidence type="ECO:0000313" key="47">
    <source>
        <dbReference type="RefSeq" id="XP_034250583.1"/>
    </source>
</evidence>
<evidence type="ECO:0000256" key="35">
    <source>
        <dbReference type="ARBA" id="ARBA00048935"/>
    </source>
</evidence>
<comment type="catalytic activity">
    <reaction evidence="26">
        <text>hexadecanoyl-[ACP] + malonyl-[ACP] + H(+) = 3-oxooctadecanoyl-[ACP] + holo-[ACP] + CO2</text>
        <dbReference type="Rhea" id="RHEA:41916"/>
        <dbReference type="Rhea" id="RHEA-COMP:9623"/>
        <dbReference type="Rhea" id="RHEA-COMP:9652"/>
        <dbReference type="Rhea" id="RHEA-COMP:9653"/>
        <dbReference type="Rhea" id="RHEA-COMP:9685"/>
        <dbReference type="ChEBI" id="CHEBI:15378"/>
        <dbReference type="ChEBI" id="CHEBI:16526"/>
        <dbReference type="ChEBI" id="CHEBI:64479"/>
        <dbReference type="ChEBI" id="CHEBI:78449"/>
        <dbReference type="ChEBI" id="CHEBI:78483"/>
        <dbReference type="ChEBI" id="CHEBI:78487"/>
    </reaction>
    <physiologicalReaction direction="left-to-right" evidence="26">
        <dbReference type="Rhea" id="RHEA:41917"/>
    </physiologicalReaction>
</comment>
<evidence type="ECO:0000256" key="21">
    <source>
        <dbReference type="ARBA" id="ARBA00047578"/>
    </source>
</evidence>
<comment type="catalytic activity">
    <reaction evidence="39">
        <text>3-oxododecanoyl-[ACP] + NADPH + H(+) = (3R)-hydroxydodecanoyl-[ACP] + NADP(+)</text>
        <dbReference type="Rhea" id="RHEA:41872"/>
        <dbReference type="Rhea" id="RHEA-COMP:9641"/>
        <dbReference type="Rhea" id="RHEA-COMP:9642"/>
        <dbReference type="ChEBI" id="CHEBI:15378"/>
        <dbReference type="ChEBI" id="CHEBI:57783"/>
        <dbReference type="ChEBI" id="CHEBI:58349"/>
        <dbReference type="ChEBI" id="CHEBI:78469"/>
        <dbReference type="ChEBI" id="CHEBI:78470"/>
    </reaction>
    <physiologicalReaction direction="left-to-right" evidence="39">
        <dbReference type="Rhea" id="RHEA:41873"/>
    </physiologicalReaction>
</comment>
<dbReference type="InterPro" id="IPR016036">
    <property type="entry name" value="Malonyl_transacylase_ACP-bd"/>
</dbReference>
<keyword evidence="2" id="KW-0702">S-nitrosylation</keyword>
<comment type="catalytic activity">
    <reaction evidence="27">
        <text>(2E)-dodecenoyl-[ACP] + NADPH + H(+) = dodecanoyl-[ACP] + NADP(+)</text>
        <dbReference type="Rhea" id="RHEA:41880"/>
        <dbReference type="Rhea" id="RHEA-COMP:9643"/>
        <dbReference type="Rhea" id="RHEA-COMP:9644"/>
        <dbReference type="ChEBI" id="CHEBI:15378"/>
        <dbReference type="ChEBI" id="CHEBI:57783"/>
        <dbReference type="ChEBI" id="CHEBI:58349"/>
        <dbReference type="ChEBI" id="CHEBI:65264"/>
        <dbReference type="ChEBI" id="CHEBI:78472"/>
    </reaction>
    <physiologicalReaction direction="left-to-right" evidence="27">
        <dbReference type="Rhea" id="RHEA:41881"/>
    </physiologicalReaction>
</comment>
<evidence type="ECO:0000256" key="10">
    <source>
        <dbReference type="ARBA" id="ARBA00023398"/>
    </source>
</evidence>
<comment type="catalytic activity">
    <reaction evidence="32">
        <text>a 2,3-saturated acyl-[ACP] + NADP(+) = a (2E)-enoyl-[ACP] + NADPH + H(+)</text>
        <dbReference type="Rhea" id="RHEA:22564"/>
        <dbReference type="Rhea" id="RHEA-COMP:9925"/>
        <dbReference type="Rhea" id="RHEA-COMP:9926"/>
        <dbReference type="ChEBI" id="CHEBI:15378"/>
        <dbReference type="ChEBI" id="CHEBI:57783"/>
        <dbReference type="ChEBI" id="CHEBI:58349"/>
        <dbReference type="ChEBI" id="CHEBI:78784"/>
        <dbReference type="ChEBI" id="CHEBI:78785"/>
        <dbReference type="EC" id="1.3.1.39"/>
    </reaction>
    <physiologicalReaction direction="right-to-left" evidence="32">
        <dbReference type="Rhea" id="RHEA:22566"/>
    </physiologicalReaction>
</comment>
<evidence type="ECO:0000256" key="43">
    <source>
        <dbReference type="ARBA" id="ARBA00049521"/>
    </source>
</evidence>
<dbReference type="SUPFAM" id="SSF52151">
    <property type="entry name" value="FabD/lysophospholipase-like"/>
    <property type="match status" value="1"/>
</dbReference>
<evidence type="ECO:0000256" key="16">
    <source>
        <dbReference type="ARBA" id="ARBA00047394"/>
    </source>
</evidence>
<evidence type="ECO:0000256" key="9">
    <source>
        <dbReference type="ARBA" id="ARBA00023394"/>
    </source>
</evidence>
<reference evidence="47" key="1">
    <citation type="submission" date="2025-08" db="UniProtKB">
        <authorList>
            <consortium name="RefSeq"/>
        </authorList>
    </citation>
    <scope>IDENTIFICATION</scope>
    <source>
        <tissue evidence="47">Total insect</tissue>
    </source>
</reference>
<keyword evidence="4" id="KW-0007">Acetylation</keyword>
<comment type="catalytic activity">
    <reaction evidence="40">
        <text>3-oxohexadecanoyl-[ACP] + NADPH + H(+) = (3R)-hydroxyhexadecanoyl-[ACP] + NADP(+)</text>
        <dbReference type="Rhea" id="RHEA:41904"/>
        <dbReference type="Rhea" id="RHEA-COMP:9649"/>
        <dbReference type="Rhea" id="RHEA-COMP:9650"/>
        <dbReference type="ChEBI" id="CHEBI:15378"/>
        <dbReference type="ChEBI" id="CHEBI:57783"/>
        <dbReference type="ChEBI" id="CHEBI:58349"/>
        <dbReference type="ChEBI" id="CHEBI:78478"/>
        <dbReference type="ChEBI" id="CHEBI:78480"/>
    </reaction>
    <physiologicalReaction direction="left-to-right" evidence="40">
        <dbReference type="Rhea" id="RHEA:41905"/>
    </physiologicalReaction>
</comment>
<evidence type="ECO:0000256" key="37">
    <source>
        <dbReference type="ARBA" id="ARBA00049109"/>
    </source>
</evidence>
<evidence type="ECO:0000256" key="22">
    <source>
        <dbReference type="ARBA" id="ARBA00047810"/>
    </source>
</evidence>
<evidence type="ECO:0000256" key="30">
    <source>
        <dbReference type="ARBA" id="ARBA00048506"/>
    </source>
</evidence>
<dbReference type="InterPro" id="IPR036291">
    <property type="entry name" value="NAD(P)-bd_dom_sf"/>
</dbReference>
<comment type="catalytic activity">
    <reaction evidence="10">
        <text>(3R)-hydroxytetradecanoyl-[ACP] = (2E)-tetradecenoyl-[ACP] + H2O</text>
        <dbReference type="Rhea" id="RHEA:41892"/>
        <dbReference type="Rhea" id="RHEA-COMP:9646"/>
        <dbReference type="Rhea" id="RHEA-COMP:9647"/>
        <dbReference type="ChEBI" id="CHEBI:15377"/>
        <dbReference type="ChEBI" id="CHEBI:78474"/>
        <dbReference type="ChEBI" id="CHEBI:78475"/>
    </reaction>
    <physiologicalReaction direction="left-to-right" evidence="10">
        <dbReference type="Rhea" id="RHEA:41893"/>
    </physiologicalReaction>
</comment>
<dbReference type="GO" id="GO:0004312">
    <property type="term" value="F:fatty acid synthase activity"/>
    <property type="evidence" value="ECO:0007669"/>
    <property type="project" value="TreeGrafter"/>
</dbReference>
<evidence type="ECO:0000256" key="32">
    <source>
        <dbReference type="ARBA" id="ARBA00048650"/>
    </source>
</evidence>
<comment type="catalytic activity">
    <reaction evidence="28">
        <text>tetradecanoyl-[ACP] + H2O = tetradecanoate + holo-[ACP] + H(+)</text>
        <dbReference type="Rhea" id="RHEA:30123"/>
        <dbReference type="Rhea" id="RHEA-COMP:9648"/>
        <dbReference type="Rhea" id="RHEA-COMP:9685"/>
        <dbReference type="ChEBI" id="CHEBI:15377"/>
        <dbReference type="ChEBI" id="CHEBI:15378"/>
        <dbReference type="ChEBI" id="CHEBI:30807"/>
        <dbReference type="ChEBI" id="CHEBI:64479"/>
        <dbReference type="ChEBI" id="CHEBI:78477"/>
        <dbReference type="EC" id="3.1.2.14"/>
    </reaction>
    <physiologicalReaction direction="left-to-right" evidence="28">
        <dbReference type="Rhea" id="RHEA:30124"/>
    </physiologicalReaction>
</comment>
<comment type="catalytic activity">
    <reaction evidence="18">
        <text>3-oxodecanoyl-[ACP] + NADPH + H(+) = (3R)-hydroxydecanoyl-[ACP] + NADP(+)</text>
        <dbReference type="Rhea" id="RHEA:41856"/>
        <dbReference type="Rhea" id="RHEA-COMP:9637"/>
        <dbReference type="Rhea" id="RHEA-COMP:9638"/>
        <dbReference type="ChEBI" id="CHEBI:15378"/>
        <dbReference type="ChEBI" id="CHEBI:57783"/>
        <dbReference type="ChEBI" id="CHEBI:58349"/>
        <dbReference type="ChEBI" id="CHEBI:78464"/>
        <dbReference type="ChEBI" id="CHEBI:78466"/>
    </reaction>
    <physiologicalReaction direction="left-to-right" evidence="18">
        <dbReference type="Rhea" id="RHEA:41857"/>
    </physiologicalReaction>
</comment>
<dbReference type="Pfam" id="PF00975">
    <property type="entry name" value="Thioesterase"/>
    <property type="match status" value="1"/>
</dbReference>
<comment type="catalytic activity">
    <reaction evidence="34">
        <text>hexadecanoyl-[ACP] + H2O = hexadecanoate + holo-[ACP] + H(+)</text>
        <dbReference type="Rhea" id="RHEA:41932"/>
        <dbReference type="Rhea" id="RHEA-COMP:9652"/>
        <dbReference type="Rhea" id="RHEA-COMP:9685"/>
        <dbReference type="ChEBI" id="CHEBI:7896"/>
        <dbReference type="ChEBI" id="CHEBI:15377"/>
        <dbReference type="ChEBI" id="CHEBI:15378"/>
        <dbReference type="ChEBI" id="CHEBI:64479"/>
        <dbReference type="ChEBI" id="CHEBI:78483"/>
        <dbReference type="EC" id="3.1.2.14"/>
    </reaction>
    <physiologicalReaction direction="left-to-right" evidence="34">
        <dbReference type="Rhea" id="RHEA:41933"/>
    </physiologicalReaction>
</comment>
<dbReference type="Gene3D" id="3.90.180.10">
    <property type="entry name" value="Medium-chain alcohol dehydrogenases, catalytic domain"/>
    <property type="match status" value="1"/>
</dbReference>
<evidence type="ECO:0000256" key="31">
    <source>
        <dbReference type="ARBA" id="ARBA00048571"/>
    </source>
</evidence>
<evidence type="ECO:0000256" key="14">
    <source>
        <dbReference type="ARBA" id="ARBA00023442"/>
    </source>
</evidence>
<comment type="catalytic activity">
    <reaction evidence="31">
        <text>3-oxohexanoyl-[ACP] + NADPH + H(+) = (3R)-hydroxyhexanoyl-[ACP] + NADP(+)</text>
        <dbReference type="Rhea" id="RHEA:41824"/>
        <dbReference type="Rhea" id="RHEA-COMP:9629"/>
        <dbReference type="Rhea" id="RHEA-COMP:9630"/>
        <dbReference type="ChEBI" id="CHEBI:15378"/>
        <dbReference type="ChEBI" id="CHEBI:57783"/>
        <dbReference type="ChEBI" id="CHEBI:58349"/>
        <dbReference type="ChEBI" id="CHEBI:78456"/>
        <dbReference type="ChEBI" id="CHEBI:78457"/>
    </reaction>
    <physiologicalReaction direction="left-to-right" evidence="31">
        <dbReference type="Rhea" id="RHEA:41825"/>
    </physiologicalReaction>
</comment>
<dbReference type="Gene3D" id="3.10.129.110">
    <property type="entry name" value="Polyketide synthase dehydratase"/>
    <property type="match status" value="1"/>
</dbReference>
<dbReference type="SMART" id="SM00829">
    <property type="entry name" value="PKS_ER"/>
    <property type="match status" value="1"/>
</dbReference>
<dbReference type="InterPro" id="IPR042104">
    <property type="entry name" value="PKS_dehydratase_sf"/>
</dbReference>
<evidence type="ECO:0000256" key="24">
    <source>
        <dbReference type="ARBA" id="ARBA00047953"/>
    </source>
</evidence>
<dbReference type="InterPro" id="IPR016035">
    <property type="entry name" value="Acyl_Trfase/lysoPLipase"/>
</dbReference>
<dbReference type="GO" id="GO:0004316">
    <property type="term" value="F:3-oxoacyl-[acyl-carrier-protein] reductase (NADPH) activity"/>
    <property type="evidence" value="ECO:0007669"/>
    <property type="project" value="UniProtKB-EC"/>
</dbReference>
<dbReference type="InterPro" id="IPR016039">
    <property type="entry name" value="Thiolase-like"/>
</dbReference>
<evidence type="ECO:0000256" key="1">
    <source>
        <dbReference type="ARBA" id="ARBA00005189"/>
    </source>
</evidence>
<dbReference type="Gene3D" id="3.40.366.10">
    <property type="entry name" value="Malonyl-Coenzyme A Acyl Carrier Protein, domain 2"/>
    <property type="match status" value="1"/>
</dbReference>
<dbReference type="InterPro" id="IPR020843">
    <property type="entry name" value="ER"/>
</dbReference>
<comment type="catalytic activity">
    <reaction evidence="24">
        <text>3-oxobutanoyl-[ACP] + NADPH + H(+) = (3R)-hydroxybutanoyl-[ACP] + NADP(+)</text>
        <dbReference type="Rhea" id="RHEA:41804"/>
        <dbReference type="Rhea" id="RHEA-COMP:9625"/>
        <dbReference type="Rhea" id="RHEA-COMP:9626"/>
        <dbReference type="ChEBI" id="CHEBI:15378"/>
        <dbReference type="ChEBI" id="CHEBI:57783"/>
        <dbReference type="ChEBI" id="CHEBI:58349"/>
        <dbReference type="ChEBI" id="CHEBI:78450"/>
        <dbReference type="ChEBI" id="CHEBI:78451"/>
    </reaction>
    <physiologicalReaction direction="left-to-right" evidence="24">
        <dbReference type="Rhea" id="RHEA:41805"/>
    </physiologicalReaction>
</comment>
<evidence type="ECO:0000256" key="3">
    <source>
        <dbReference type="ARBA" id="ARBA00022898"/>
    </source>
</evidence>
<evidence type="ECO:0000256" key="38">
    <source>
        <dbReference type="ARBA" id="ARBA00049171"/>
    </source>
</evidence>
<comment type="catalytic activity">
    <reaction evidence="19">
        <text>tetradecanoyl-[ACP] + malonyl-[ACP] + H(+) = 3-oxohexadecanoyl-[ACP] + holo-[ACP] + CO2</text>
        <dbReference type="Rhea" id="RHEA:41900"/>
        <dbReference type="Rhea" id="RHEA-COMP:9623"/>
        <dbReference type="Rhea" id="RHEA-COMP:9648"/>
        <dbReference type="Rhea" id="RHEA-COMP:9649"/>
        <dbReference type="Rhea" id="RHEA-COMP:9685"/>
        <dbReference type="ChEBI" id="CHEBI:15378"/>
        <dbReference type="ChEBI" id="CHEBI:16526"/>
        <dbReference type="ChEBI" id="CHEBI:64479"/>
        <dbReference type="ChEBI" id="CHEBI:78449"/>
        <dbReference type="ChEBI" id="CHEBI:78477"/>
        <dbReference type="ChEBI" id="CHEBI:78478"/>
    </reaction>
    <physiologicalReaction direction="left-to-right" evidence="19">
        <dbReference type="Rhea" id="RHEA:41901"/>
    </physiologicalReaction>
</comment>
<protein>
    <submittedName>
        <fullName evidence="47">Fatty acid synthase-like</fullName>
    </submittedName>
</protein>
<proteinExistence type="predicted"/>
<dbReference type="SUPFAM" id="SSF53474">
    <property type="entry name" value="alpha/beta-Hydrolases"/>
    <property type="match status" value="1"/>
</dbReference>
<dbReference type="InterPro" id="IPR001227">
    <property type="entry name" value="Ac_transferase_dom_sf"/>
</dbReference>
<comment type="catalytic activity">
    <reaction evidence="13">
        <text>(3R)-hydroxybutanoyl-[ACP] = (2E)-butenoyl-[ACP] + H2O</text>
        <dbReference type="Rhea" id="RHEA:41808"/>
        <dbReference type="Rhea" id="RHEA-COMP:9626"/>
        <dbReference type="Rhea" id="RHEA-COMP:9627"/>
        <dbReference type="ChEBI" id="CHEBI:15377"/>
        <dbReference type="ChEBI" id="CHEBI:78451"/>
        <dbReference type="ChEBI" id="CHEBI:78453"/>
    </reaction>
    <physiologicalReaction direction="left-to-right" evidence="13">
        <dbReference type="Rhea" id="RHEA:41809"/>
    </physiologicalReaction>
</comment>
<dbReference type="PANTHER" id="PTHR43775:SF23">
    <property type="entry name" value="FATTY ACID SYNTHASE 3"/>
    <property type="match status" value="1"/>
</dbReference>
<dbReference type="GO" id="GO:0141148">
    <property type="term" value="F:enoyl-[acyl-carrier-protein] reductase (NADPH) activity"/>
    <property type="evidence" value="ECO:0007669"/>
    <property type="project" value="UniProtKB-EC"/>
</dbReference>
<evidence type="ECO:0000256" key="8">
    <source>
        <dbReference type="ARBA" id="ARBA00023388"/>
    </source>
</evidence>
<evidence type="ECO:0000256" key="20">
    <source>
        <dbReference type="ARBA" id="ARBA00047500"/>
    </source>
</evidence>
<evidence type="ECO:0000256" key="2">
    <source>
        <dbReference type="ARBA" id="ARBA00022799"/>
    </source>
</evidence>
<evidence type="ECO:0000256" key="29">
    <source>
        <dbReference type="ARBA" id="ARBA00048420"/>
    </source>
</evidence>
<dbReference type="Pfam" id="PF21149">
    <property type="entry name" value="FAS_pseudo-KR"/>
    <property type="match status" value="1"/>
</dbReference>
<dbReference type="InterPro" id="IPR032821">
    <property type="entry name" value="PKS_assoc"/>
</dbReference>
<comment type="catalytic activity">
    <reaction evidence="7">
        <text>(3R)-hydroxyhexanoyl-[ACP] = (2E)-hexenoyl-[ACP] + H2O</text>
        <dbReference type="Rhea" id="RHEA:41828"/>
        <dbReference type="Rhea" id="RHEA-COMP:9630"/>
        <dbReference type="Rhea" id="RHEA-COMP:9631"/>
        <dbReference type="ChEBI" id="CHEBI:15377"/>
        <dbReference type="ChEBI" id="CHEBI:78457"/>
        <dbReference type="ChEBI" id="CHEBI:78458"/>
    </reaction>
    <physiologicalReaction direction="left-to-right" evidence="7">
        <dbReference type="Rhea" id="RHEA:41829"/>
    </physiologicalReaction>
</comment>
<evidence type="ECO:0000256" key="18">
    <source>
        <dbReference type="ARBA" id="ARBA00047440"/>
    </source>
</evidence>
<dbReference type="PROSITE" id="PS52004">
    <property type="entry name" value="KS3_2"/>
    <property type="match status" value="1"/>
</dbReference>
<comment type="catalytic activity">
    <reaction evidence="11">
        <text>(3R)-hydroxyoctadecanoyl-[ACP] = (2E)-octadecenoyl-[ACP] + H2O</text>
        <dbReference type="Rhea" id="RHEA:41924"/>
        <dbReference type="Rhea" id="RHEA-COMP:9654"/>
        <dbReference type="Rhea" id="RHEA-COMP:9655"/>
        <dbReference type="ChEBI" id="CHEBI:15377"/>
        <dbReference type="ChEBI" id="CHEBI:78488"/>
        <dbReference type="ChEBI" id="CHEBI:78489"/>
    </reaction>
    <physiologicalReaction direction="left-to-right" evidence="11">
        <dbReference type="Rhea" id="RHEA:41925"/>
    </physiologicalReaction>
</comment>
<comment type="catalytic activity">
    <reaction evidence="8">
        <text>(3R)-hydroxydecanoyl-[ACP] = (2E)-decenoyl-[ACP] + H2O</text>
        <dbReference type="Rhea" id="RHEA:41860"/>
        <dbReference type="Rhea" id="RHEA-COMP:9638"/>
        <dbReference type="Rhea" id="RHEA-COMP:9639"/>
        <dbReference type="ChEBI" id="CHEBI:15377"/>
        <dbReference type="ChEBI" id="CHEBI:78466"/>
        <dbReference type="ChEBI" id="CHEBI:78467"/>
    </reaction>
    <physiologicalReaction direction="left-to-right" evidence="8">
        <dbReference type="Rhea" id="RHEA:41861"/>
    </physiologicalReaction>
</comment>
<comment type="catalytic activity">
    <reaction evidence="23">
        <text>(2E)-hexenoyl-[ACP] + NADPH + H(+) = hexanoyl-[ACP] + NADP(+)</text>
        <dbReference type="Rhea" id="RHEA:41832"/>
        <dbReference type="Rhea" id="RHEA-COMP:9631"/>
        <dbReference type="Rhea" id="RHEA-COMP:9632"/>
        <dbReference type="ChEBI" id="CHEBI:15378"/>
        <dbReference type="ChEBI" id="CHEBI:57783"/>
        <dbReference type="ChEBI" id="CHEBI:58349"/>
        <dbReference type="ChEBI" id="CHEBI:78458"/>
        <dbReference type="ChEBI" id="CHEBI:78459"/>
    </reaction>
    <physiologicalReaction direction="left-to-right" evidence="23">
        <dbReference type="Rhea" id="RHEA:41833"/>
    </physiologicalReaction>
</comment>
<dbReference type="SUPFAM" id="SSF55048">
    <property type="entry name" value="Probable ACP-binding domain of malonyl-CoA ACP transacylase"/>
    <property type="match status" value="1"/>
</dbReference>
<evidence type="ECO:0000256" key="15">
    <source>
        <dbReference type="ARBA" id="ARBA00047300"/>
    </source>
</evidence>
<evidence type="ECO:0000256" key="41">
    <source>
        <dbReference type="ARBA" id="ARBA00049422"/>
    </source>
</evidence>
<evidence type="ECO:0000256" key="34">
    <source>
        <dbReference type="ARBA" id="ARBA00048704"/>
    </source>
</evidence>
<evidence type="ECO:0000256" key="33">
    <source>
        <dbReference type="ARBA" id="ARBA00048691"/>
    </source>
</evidence>
<evidence type="ECO:0000256" key="42">
    <source>
        <dbReference type="ARBA" id="ARBA00049449"/>
    </source>
</evidence>
<dbReference type="InterPro" id="IPR001031">
    <property type="entry name" value="Thioesterase"/>
</dbReference>
<dbReference type="GO" id="GO:0004315">
    <property type="term" value="F:3-oxoacyl-[acyl-carrier-protein] synthase activity"/>
    <property type="evidence" value="ECO:0007669"/>
    <property type="project" value="UniProtKB-EC"/>
</dbReference>
<dbReference type="InParanoid" id="A0A6P8ZYQ4"/>
<dbReference type="RefSeq" id="XP_034250583.1">
    <property type="nucleotide sequence ID" value="XM_034394692.1"/>
</dbReference>
<dbReference type="Proteomes" id="UP000515158">
    <property type="component" value="Unplaced"/>
</dbReference>
<dbReference type="Gene3D" id="3.40.50.1820">
    <property type="entry name" value="alpha/beta hydrolase"/>
    <property type="match status" value="1"/>
</dbReference>
<evidence type="ECO:0000256" key="5">
    <source>
        <dbReference type="ARBA" id="ARBA00023332"/>
    </source>
</evidence>
<dbReference type="InterPro" id="IPR020841">
    <property type="entry name" value="PKS_Beta-ketoAc_synthase_dom"/>
</dbReference>
<comment type="catalytic activity">
    <reaction evidence="29">
        <text>(2E)-octenoyl-[ACP] + NADPH + H(+) = octanoyl-[ACP] + NADP(+)</text>
        <dbReference type="Rhea" id="RHEA:41848"/>
        <dbReference type="Rhea" id="RHEA-COMP:9635"/>
        <dbReference type="Rhea" id="RHEA-COMP:9636"/>
        <dbReference type="ChEBI" id="CHEBI:15378"/>
        <dbReference type="ChEBI" id="CHEBI:57783"/>
        <dbReference type="ChEBI" id="CHEBI:58349"/>
        <dbReference type="ChEBI" id="CHEBI:78462"/>
        <dbReference type="ChEBI" id="CHEBI:78463"/>
    </reaction>
    <physiologicalReaction direction="left-to-right" evidence="29">
        <dbReference type="Rhea" id="RHEA:41849"/>
    </physiologicalReaction>
</comment>
<evidence type="ECO:0000256" key="39">
    <source>
        <dbReference type="ARBA" id="ARBA00049263"/>
    </source>
</evidence>
<evidence type="ECO:0000256" key="17">
    <source>
        <dbReference type="ARBA" id="ARBA00047400"/>
    </source>
</evidence>
<evidence type="ECO:0000256" key="28">
    <source>
        <dbReference type="ARBA" id="ARBA00048289"/>
    </source>
</evidence>
<dbReference type="KEGG" id="tpal:117651001"/>
<comment type="catalytic activity">
    <reaction evidence="33">
        <text>holo-[ACP] + acetyl-CoA = acetyl-[ACP] + CoA</text>
        <dbReference type="Rhea" id="RHEA:41788"/>
        <dbReference type="Rhea" id="RHEA-COMP:9621"/>
        <dbReference type="Rhea" id="RHEA-COMP:9685"/>
        <dbReference type="ChEBI" id="CHEBI:57287"/>
        <dbReference type="ChEBI" id="CHEBI:57288"/>
        <dbReference type="ChEBI" id="CHEBI:64479"/>
        <dbReference type="ChEBI" id="CHEBI:78446"/>
        <dbReference type="EC" id="2.3.1.38"/>
    </reaction>
    <physiologicalReaction direction="left-to-right" evidence="33">
        <dbReference type="Rhea" id="RHEA:41789"/>
    </physiologicalReaction>
</comment>
<dbReference type="Pfam" id="PF16197">
    <property type="entry name" value="KAsynt_C_assoc"/>
    <property type="match status" value="1"/>
</dbReference>
<evidence type="ECO:0000313" key="46">
    <source>
        <dbReference type="Proteomes" id="UP000515158"/>
    </source>
</evidence>
<evidence type="ECO:0000256" key="27">
    <source>
        <dbReference type="ARBA" id="ARBA00048281"/>
    </source>
</evidence>
<evidence type="ECO:0000256" key="19">
    <source>
        <dbReference type="ARBA" id="ARBA00047451"/>
    </source>
</evidence>
<evidence type="ECO:0000256" key="13">
    <source>
        <dbReference type="ARBA" id="ARBA00023402"/>
    </source>
</evidence>
<dbReference type="PANTHER" id="PTHR43775">
    <property type="entry name" value="FATTY ACID SYNTHASE"/>
    <property type="match status" value="1"/>
</dbReference>
<comment type="catalytic activity">
    <reaction evidence="22">
        <text>(2E)-hexadecenoyl-[ACP] + NADPH + H(+) = hexadecanoyl-[ACP] + NADP(+)</text>
        <dbReference type="Rhea" id="RHEA:41912"/>
        <dbReference type="Rhea" id="RHEA-COMP:9651"/>
        <dbReference type="Rhea" id="RHEA-COMP:9652"/>
        <dbReference type="ChEBI" id="CHEBI:15378"/>
        <dbReference type="ChEBI" id="CHEBI:57783"/>
        <dbReference type="ChEBI" id="CHEBI:58349"/>
        <dbReference type="ChEBI" id="CHEBI:78481"/>
        <dbReference type="ChEBI" id="CHEBI:78483"/>
    </reaction>
    <physiologicalReaction direction="left-to-right" evidence="22">
        <dbReference type="Rhea" id="RHEA:41913"/>
    </physiologicalReaction>
</comment>
<comment type="catalytic activity">
    <reaction evidence="25">
        <text>acetyl-[ACP] + malonyl-[ACP] + H(+) = 3-oxobutanoyl-[ACP] + holo-[ACP] + CO2</text>
        <dbReference type="Rhea" id="RHEA:41800"/>
        <dbReference type="Rhea" id="RHEA-COMP:9621"/>
        <dbReference type="Rhea" id="RHEA-COMP:9623"/>
        <dbReference type="Rhea" id="RHEA-COMP:9625"/>
        <dbReference type="Rhea" id="RHEA-COMP:9685"/>
        <dbReference type="ChEBI" id="CHEBI:15378"/>
        <dbReference type="ChEBI" id="CHEBI:16526"/>
        <dbReference type="ChEBI" id="CHEBI:64479"/>
        <dbReference type="ChEBI" id="CHEBI:78446"/>
        <dbReference type="ChEBI" id="CHEBI:78449"/>
        <dbReference type="ChEBI" id="CHEBI:78450"/>
    </reaction>
    <physiologicalReaction direction="left-to-right" evidence="25">
        <dbReference type="Rhea" id="RHEA:41801"/>
    </physiologicalReaction>
</comment>